<dbReference type="InterPro" id="IPR043504">
    <property type="entry name" value="Peptidase_S1_PA_chymotrypsin"/>
</dbReference>
<sequence length="376" mass="40410">MTANKNGVWFQTGIYSAYFYTDSNDLLAQLQCYDVEPPTTPPPTLPPPNYLCGERGSSWSNKILGGCYAQQGEFPWEGILELSNSTSGKLIQYCGVTLLSGNYSLTSGKCIEIAQYAGVSNIIRFGSVNRSDSTASYNGIFRGILNPRYNPSNVLHNIGIIQLSSPVSFNDRLQPICVPKDDTALISKANTIAGWGSYSLDALYCGNQTTNLNRNSSDILVKTTVPVINNVNCQLYYPSFNETLTKDTLCAGTDFNGASRSNDWATPLMVASSNGVWFQTGIFSSYIYIPLVQEILAQRIYARVSSYCDWFANVTNGEVQCVDAATTAVSTTTTTTAATTPTAAPATNPTVASASTSNTSVVNTNTTVATNPPKSG</sequence>
<evidence type="ECO:0000313" key="5">
    <source>
        <dbReference type="WBParaSite" id="ACRNAN_scaffold16321.g6788.t1"/>
    </source>
</evidence>
<dbReference type="PANTHER" id="PTHR24250">
    <property type="entry name" value="CHYMOTRYPSIN-RELATED"/>
    <property type="match status" value="1"/>
</dbReference>
<dbReference type="Pfam" id="PF00089">
    <property type="entry name" value="Trypsin"/>
    <property type="match status" value="1"/>
</dbReference>
<accession>A0A914CYH2</accession>
<reference evidence="5" key="1">
    <citation type="submission" date="2022-11" db="UniProtKB">
        <authorList>
            <consortium name="WormBaseParasite"/>
        </authorList>
    </citation>
    <scope>IDENTIFICATION</scope>
</reference>
<organism evidence="4 5">
    <name type="scientific">Acrobeloides nanus</name>
    <dbReference type="NCBI Taxonomy" id="290746"/>
    <lineage>
        <taxon>Eukaryota</taxon>
        <taxon>Metazoa</taxon>
        <taxon>Ecdysozoa</taxon>
        <taxon>Nematoda</taxon>
        <taxon>Chromadorea</taxon>
        <taxon>Rhabditida</taxon>
        <taxon>Tylenchina</taxon>
        <taxon>Cephalobomorpha</taxon>
        <taxon>Cephaloboidea</taxon>
        <taxon>Cephalobidae</taxon>
        <taxon>Acrobeloides</taxon>
    </lineage>
</organism>
<evidence type="ECO:0000256" key="2">
    <source>
        <dbReference type="SAM" id="MobiDB-lite"/>
    </source>
</evidence>
<dbReference type="Gene3D" id="2.40.10.10">
    <property type="entry name" value="Trypsin-like serine proteases"/>
    <property type="match status" value="1"/>
</dbReference>
<dbReference type="Proteomes" id="UP000887540">
    <property type="component" value="Unplaced"/>
</dbReference>
<evidence type="ECO:0000313" key="4">
    <source>
        <dbReference type="Proteomes" id="UP000887540"/>
    </source>
</evidence>
<dbReference type="PROSITE" id="PS50240">
    <property type="entry name" value="TRYPSIN_DOM"/>
    <property type="match status" value="1"/>
</dbReference>
<evidence type="ECO:0000259" key="3">
    <source>
        <dbReference type="PROSITE" id="PS50240"/>
    </source>
</evidence>
<dbReference type="GO" id="GO:0006508">
    <property type="term" value="P:proteolysis"/>
    <property type="evidence" value="ECO:0007669"/>
    <property type="project" value="InterPro"/>
</dbReference>
<proteinExistence type="predicted"/>
<dbReference type="SUPFAM" id="SSF50494">
    <property type="entry name" value="Trypsin-like serine proteases"/>
    <property type="match status" value="1"/>
</dbReference>
<name>A0A914CYH2_9BILA</name>
<feature type="region of interest" description="Disordered" evidence="2">
    <location>
        <begin position="339"/>
        <end position="376"/>
    </location>
</feature>
<dbReference type="InterPro" id="IPR001254">
    <property type="entry name" value="Trypsin_dom"/>
</dbReference>
<keyword evidence="4" id="KW-1185">Reference proteome</keyword>
<keyword evidence="1" id="KW-1015">Disulfide bond</keyword>
<dbReference type="AlphaFoldDB" id="A0A914CYH2"/>
<dbReference type="SMART" id="SM00020">
    <property type="entry name" value="Tryp_SPc"/>
    <property type="match status" value="1"/>
</dbReference>
<dbReference type="WBParaSite" id="ACRNAN_scaffold16321.g6788.t1">
    <property type="protein sequence ID" value="ACRNAN_scaffold16321.g6788.t1"/>
    <property type="gene ID" value="ACRNAN_scaffold16321.g6788"/>
</dbReference>
<feature type="domain" description="Peptidase S1" evidence="3">
    <location>
        <begin position="63"/>
        <end position="316"/>
    </location>
</feature>
<dbReference type="InterPro" id="IPR009003">
    <property type="entry name" value="Peptidase_S1_PA"/>
</dbReference>
<dbReference type="PANTHER" id="PTHR24250:SF27">
    <property type="entry name" value="ELASTASE 2 LIKE"/>
    <property type="match status" value="1"/>
</dbReference>
<protein>
    <submittedName>
        <fullName evidence="5">Peptidase S1 domain-containing protein</fullName>
    </submittedName>
</protein>
<evidence type="ECO:0000256" key="1">
    <source>
        <dbReference type="ARBA" id="ARBA00023157"/>
    </source>
</evidence>
<dbReference type="GO" id="GO:0004252">
    <property type="term" value="F:serine-type endopeptidase activity"/>
    <property type="evidence" value="ECO:0007669"/>
    <property type="project" value="InterPro"/>
</dbReference>